<feature type="compositionally biased region" description="Acidic residues" evidence="1">
    <location>
        <begin position="104"/>
        <end position="117"/>
    </location>
</feature>
<gene>
    <name evidence="2" type="ORF">BGZ70_001032</name>
</gene>
<feature type="compositionally biased region" description="Basic and acidic residues" evidence="1">
    <location>
        <begin position="240"/>
        <end position="257"/>
    </location>
</feature>
<feature type="compositionally biased region" description="Acidic residues" evidence="1">
    <location>
        <begin position="49"/>
        <end position="89"/>
    </location>
</feature>
<feature type="region of interest" description="Disordered" evidence="1">
    <location>
        <begin position="47"/>
        <end position="302"/>
    </location>
</feature>
<feature type="compositionally biased region" description="Basic and acidic residues" evidence="1">
    <location>
        <begin position="195"/>
        <end position="220"/>
    </location>
</feature>
<reference evidence="2" key="1">
    <citation type="journal article" date="2020" name="Fungal Divers.">
        <title>Resolving the Mortierellaceae phylogeny through synthesis of multi-gene phylogenetics and phylogenomics.</title>
        <authorList>
            <person name="Vandepol N."/>
            <person name="Liber J."/>
            <person name="Desiro A."/>
            <person name="Na H."/>
            <person name="Kennedy M."/>
            <person name="Barry K."/>
            <person name="Grigoriev I.V."/>
            <person name="Miller A.N."/>
            <person name="O'Donnell K."/>
            <person name="Stajich J.E."/>
            <person name="Bonito G."/>
        </authorList>
    </citation>
    <scope>NUCLEOTIDE SEQUENCE</scope>
    <source>
        <strain evidence="2">CK1249</strain>
    </source>
</reference>
<feature type="compositionally biased region" description="Basic and acidic residues" evidence="1">
    <location>
        <begin position="128"/>
        <end position="174"/>
    </location>
</feature>
<name>A0A9P6LYI1_MORAP</name>
<evidence type="ECO:0000256" key="1">
    <source>
        <dbReference type="SAM" id="MobiDB-lite"/>
    </source>
</evidence>
<organism evidence="2 3">
    <name type="scientific">Mortierella alpina</name>
    <name type="common">Oleaginous fungus</name>
    <name type="synonym">Mortierella renispora</name>
    <dbReference type="NCBI Taxonomy" id="64518"/>
    <lineage>
        <taxon>Eukaryota</taxon>
        <taxon>Fungi</taxon>
        <taxon>Fungi incertae sedis</taxon>
        <taxon>Mucoromycota</taxon>
        <taxon>Mortierellomycotina</taxon>
        <taxon>Mortierellomycetes</taxon>
        <taxon>Mortierellales</taxon>
        <taxon>Mortierellaceae</taxon>
        <taxon>Mortierella</taxon>
    </lineage>
</organism>
<accession>A0A9P6LYI1</accession>
<dbReference type="Proteomes" id="UP000738359">
    <property type="component" value="Unassembled WGS sequence"/>
</dbReference>
<keyword evidence="3" id="KW-1185">Reference proteome</keyword>
<feature type="compositionally biased region" description="Basic and acidic residues" evidence="1">
    <location>
        <begin position="90"/>
        <end position="103"/>
    </location>
</feature>
<proteinExistence type="predicted"/>
<dbReference type="OrthoDB" id="3176531at2759"/>
<comment type="caution">
    <text evidence="2">The sequence shown here is derived from an EMBL/GenBank/DDBJ whole genome shotgun (WGS) entry which is preliminary data.</text>
</comment>
<sequence>MTSDVLVANMGHWATGTRFLDQLWATAKYHDKLSDLIDGIQQRARDLQDLEDEDLDATNESADEENDGEAEYDGGHDEEEEEDEDELEFERENLRQQKLKEKENEDLEVYWDAETEDAAIGSKPRLHPSPEEQARQEEMDYLTDKYRVEDRLRAENESHRSGDRPKHTADERARPRYPHHRILRQSKHLVSLDRSSGKQDPTNRELHDDPSDEQRKERVQSKHRLKHGPPGAENGEDSGEDSRTSKSTSDDVLRDRASTLSGQEMNGEVSGDRGQDGKKSSFQSDRSPSKVNWIKQESSKARETRRPLYRNYIYKDPREDPAGGISIGPNQLARRFHSDRDLDLHSQSSPLKIAWSGMVAYPETQAAGAGLTHDWRTIYRLRYWNQIAEDVMLLHGVRFMDFFSMTLSMLDTSPDRSHYFGTDASEAMLEELSFKLGLCSDDNDEQDR</sequence>
<feature type="compositionally biased region" description="Polar residues" evidence="1">
    <location>
        <begin position="280"/>
        <end position="290"/>
    </location>
</feature>
<evidence type="ECO:0000313" key="3">
    <source>
        <dbReference type="Proteomes" id="UP000738359"/>
    </source>
</evidence>
<feature type="compositionally biased region" description="Basic residues" evidence="1">
    <location>
        <begin position="175"/>
        <end position="187"/>
    </location>
</feature>
<dbReference type="EMBL" id="JAAAHY010001211">
    <property type="protein sequence ID" value="KAF9951343.1"/>
    <property type="molecule type" value="Genomic_DNA"/>
</dbReference>
<protein>
    <submittedName>
        <fullName evidence="2">Uncharacterized protein</fullName>
    </submittedName>
</protein>
<evidence type="ECO:0000313" key="2">
    <source>
        <dbReference type="EMBL" id="KAF9951343.1"/>
    </source>
</evidence>
<dbReference type="AlphaFoldDB" id="A0A9P6LYI1"/>
<feature type="compositionally biased region" description="Basic and acidic residues" evidence="1">
    <location>
        <begin position="270"/>
        <end position="279"/>
    </location>
</feature>